<gene>
    <name evidence="1" type="ORF">CB5_LOCUS3692</name>
</gene>
<evidence type="ECO:0008006" key="2">
    <source>
        <dbReference type="Google" id="ProtNLM"/>
    </source>
</evidence>
<sequence>MSPPDSWIREFNEASRLADDISAMIAERGSLPPSGPDTQRHNSAIRRKITILGTRLDSLESLLSKLPTKQPISDKELHKRQDMLSTLRSKAKQMASTLNMSNFANRDDLFGRVKKQLTK</sequence>
<organism evidence="1">
    <name type="scientific">Ananas comosus var. bracteatus</name>
    <name type="common">red pineapple</name>
    <dbReference type="NCBI Taxonomy" id="296719"/>
    <lineage>
        <taxon>Eukaryota</taxon>
        <taxon>Viridiplantae</taxon>
        <taxon>Streptophyta</taxon>
        <taxon>Embryophyta</taxon>
        <taxon>Tracheophyta</taxon>
        <taxon>Spermatophyta</taxon>
        <taxon>Magnoliopsida</taxon>
        <taxon>Liliopsida</taxon>
        <taxon>Poales</taxon>
        <taxon>Bromeliaceae</taxon>
        <taxon>Bromelioideae</taxon>
        <taxon>Ananas</taxon>
    </lineage>
</organism>
<name>A0A6V7NPE4_ANACO</name>
<accession>A0A6V7NPE4</accession>
<dbReference type="EMBL" id="LR862140">
    <property type="protein sequence ID" value="CAD1820481.1"/>
    <property type="molecule type" value="Genomic_DNA"/>
</dbReference>
<reference evidence="1" key="1">
    <citation type="submission" date="2020-07" db="EMBL/GenBank/DDBJ databases">
        <authorList>
            <person name="Lin J."/>
        </authorList>
    </citation>
    <scope>NUCLEOTIDE SEQUENCE</scope>
</reference>
<proteinExistence type="predicted"/>
<dbReference type="AlphaFoldDB" id="A0A6V7NPE4"/>
<protein>
    <recommendedName>
        <fullName evidence="2">Syntaxin-51-like</fullName>
    </recommendedName>
</protein>
<evidence type="ECO:0000313" key="1">
    <source>
        <dbReference type="EMBL" id="CAD1820481.1"/>
    </source>
</evidence>